<dbReference type="STRING" id="428990.SAMN06295987_101224"/>
<sequence length="465" mass="49549">MAPAGAEGLGGSSVTTKNSSPSVAPEASTTRLLWTIALPAMLTNIATALFGLADMWAIGRLGDAPAQGAVELGAKYMMALLNIFNFLRTSTVALTAQSAGRRDSGEQAETLVRALTVSLGIGALLLATMHVTVPLGLDLLQASGQVREGARDYIAIRYWAGPIWLANCVLVGWLIGQRLVRQILVVEIIANAVHIALDLLLVLVAKWGVAGVATATLSSEALKFALLAAIVLRQPASREAWAAFARRMTWRRHALVRLFALNRDLFARTLLLNAAILIFARSGAQQGAVTLAGNGILFQLFMLSTLLLDGFENASQVLCGEALGARDRNRFTATVRNALIWGGVTGIVLSLAYLLGGAWLAARFSTDSAVIAETGTYVFWVALLPLLGVASFVLDGVFVGAGWTRAMLGTMAVAMAVYGILIWLLHPLGNHGLWLAFTLFFVVRAIGQFIVLPRLTRRSFSADGK</sequence>
<dbReference type="InterPro" id="IPR044644">
    <property type="entry name" value="DinF-like"/>
</dbReference>
<feature type="transmembrane region" description="Helical" evidence="7">
    <location>
        <begin position="377"/>
        <end position="399"/>
    </location>
</feature>
<proteinExistence type="inferred from homology"/>
<dbReference type="GO" id="GO:0005886">
    <property type="term" value="C:plasma membrane"/>
    <property type="evidence" value="ECO:0007669"/>
    <property type="project" value="TreeGrafter"/>
</dbReference>
<dbReference type="InterPro" id="IPR002528">
    <property type="entry name" value="MATE_fam"/>
</dbReference>
<evidence type="ECO:0000256" key="5">
    <source>
        <dbReference type="ARBA" id="ARBA00023136"/>
    </source>
</evidence>
<comment type="subcellular location">
    <subcellularLocation>
        <location evidence="1">Membrane</location>
        <topology evidence="1">Multi-pass membrane protein</topology>
    </subcellularLocation>
</comment>
<keyword evidence="9" id="KW-1185">Reference proteome</keyword>
<dbReference type="GO" id="GO:0042910">
    <property type="term" value="F:xenobiotic transmembrane transporter activity"/>
    <property type="evidence" value="ECO:0007669"/>
    <property type="project" value="InterPro"/>
</dbReference>
<feature type="transmembrane region" description="Helical" evidence="7">
    <location>
        <begin position="338"/>
        <end position="362"/>
    </location>
</feature>
<keyword evidence="3 7" id="KW-0812">Transmembrane</keyword>
<dbReference type="PANTHER" id="PTHR42893">
    <property type="entry name" value="PROTEIN DETOXIFICATION 44, CHLOROPLASTIC-RELATED"/>
    <property type="match status" value="1"/>
</dbReference>
<keyword evidence="5 7" id="KW-0472">Membrane</keyword>
<gene>
    <name evidence="8" type="ORF">SAMN06295987_101224</name>
</gene>
<dbReference type="NCBIfam" id="TIGR00797">
    <property type="entry name" value="matE"/>
    <property type="match status" value="1"/>
</dbReference>
<dbReference type="Pfam" id="PF01554">
    <property type="entry name" value="MatE"/>
    <property type="match status" value="2"/>
</dbReference>
<evidence type="ECO:0000256" key="4">
    <source>
        <dbReference type="ARBA" id="ARBA00022989"/>
    </source>
</evidence>
<feature type="transmembrane region" description="Helical" evidence="7">
    <location>
        <begin position="406"/>
        <end position="426"/>
    </location>
</feature>
<evidence type="ECO:0000256" key="7">
    <source>
        <dbReference type="SAM" id="Phobius"/>
    </source>
</evidence>
<evidence type="ECO:0000256" key="3">
    <source>
        <dbReference type="ARBA" id="ARBA00022692"/>
    </source>
</evidence>
<feature type="transmembrane region" description="Helical" evidence="7">
    <location>
        <begin position="32"/>
        <end position="53"/>
    </location>
</feature>
<feature type="transmembrane region" description="Helical" evidence="7">
    <location>
        <begin position="156"/>
        <end position="176"/>
    </location>
</feature>
<comment type="similarity">
    <text evidence="2">Belongs to the multi antimicrobial extrusion (MATE) (TC 2.A.66.1) family.</text>
</comment>
<feature type="compositionally biased region" description="Polar residues" evidence="6">
    <location>
        <begin position="12"/>
        <end position="24"/>
    </location>
</feature>
<accession>A0A1U6GS77</accession>
<reference evidence="9" key="1">
    <citation type="submission" date="2017-02" db="EMBL/GenBank/DDBJ databases">
        <authorList>
            <person name="Varghese N."/>
            <person name="Submissions S."/>
        </authorList>
    </citation>
    <scope>NUCLEOTIDE SEQUENCE [LARGE SCALE GENOMIC DNA]</scope>
    <source>
        <strain evidence="9">SM117</strain>
    </source>
</reference>
<dbReference type="CDD" id="cd13136">
    <property type="entry name" value="MATE_DinF_like"/>
    <property type="match status" value="1"/>
</dbReference>
<evidence type="ECO:0000256" key="1">
    <source>
        <dbReference type="ARBA" id="ARBA00004141"/>
    </source>
</evidence>
<organism evidence="8 9">
    <name type="scientific">Novosphingobium mathurense</name>
    <dbReference type="NCBI Taxonomy" id="428990"/>
    <lineage>
        <taxon>Bacteria</taxon>
        <taxon>Pseudomonadati</taxon>
        <taxon>Pseudomonadota</taxon>
        <taxon>Alphaproteobacteria</taxon>
        <taxon>Sphingomonadales</taxon>
        <taxon>Sphingomonadaceae</taxon>
        <taxon>Novosphingobium</taxon>
    </lineage>
</organism>
<evidence type="ECO:0000256" key="2">
    <source>
        <dbReference type="ARBA" id="ARBA00010199"/>
    </source>
</evidence>
<dbReference type="PANTHER" id="PTHR42893:SF46">
    <property type="entry name" value="PROTEIN DETOXIFICATION 44, CHLOROPLASTIC"/>
    <property type="match status" value="1"/>
</dbReference>
<dbReference type="Proteomes" id="UP000190989">
    <property type="component" value="Unassembled WGS sequence"/>
</dbReference>
<feature type="transmembrane region" description="Helical" evidence="7">
    <location>
        <begin position="183"/>
        <end position="204"/>
    </location>
</feature>
<dbReference type="AlphaFoldDB" id="A0A1U6GS77"/>
<keyword evidence="4 7" id="KW-1133">Transmembrane helix</keyword>
<feature type="region of interest" description="Disordered" evidence="6">
    <location>
        <begin position="1"/>
        <end position="24"/>
    </location>
</feature>
<feature type="transmembrane region" description="Helical" evidence="7">
    <location>
        <begin position="111"/>
        <end position="136"/>
    </location>
</feature>
<evidence type="ECO:0000256" key="6">
    <source>
        <dbReference type="SAM" id="MobiDB-lite"/>
    </source>
</evidence>
<dbReference type="EMBL" id="FVZE01000001">
    <property type="protein sequence ID" value="SLJ86393.1"/>
    <property type="molecule type" value="Genomic_DNA"/>
</dbReference>
<protein>
    <submittedName>
        <fullName evidence="8">Multidrug resistance protein, MATE family</fullName>
    </submittedName>
</protein>
<evidence type="ECO:0000313" key="8">
    <source>
        <dbReference type="EMBL" id="SLJ86393.1"/>
    </source>
</evidence>
<dbReference type="GO" id="GO:0015297">
    <property type="term" value="F:antiporter activity"/>
    <property type="evidence" value="ECO:0007669"/>
    <property type="project" value="InterPro"/>
</dbReference>
<evidence type="ECO:0000313" key="9">
    <source>
        <dbReference type="Proteomes" id="UP000190989"/>
    </source>
</evidence>
<name>A0A1U6GS77_9SPHN</name>
<feature type="transmembrane region" description="Helical" evidence="7">
    <location>
        <begin position="432"/>
        <end position="452"/>
    </location>
</feature>